<sequence length="120" mass="12739">CIVAASNTDGAEVAIIDCGTNSAALPSAPLAGQYKIFDDKCLDVPNGSTANGVKLQIWTCAAGNTNQLFQNTNNKIIWSGQNKCLDLTNGNSTSGNQIQLWDCASDLSNLNQDWLNTSEE</sequence>
<gene>
    <name evidence="2" type="ORF">B0H16DRAFT_1380255</name>
</gene>
<evidence type="ECO:0000259" key="1">
    <source>
        <dbReference type="Pfam" id="PF00652"/>
    </source>
</evidence>
<protein>
    <submittedName>
        <fullName evidence="2">Ricin B lectin domain-containing protein</fullName>
    </submittedName>
</protein>
<evidence type="ECO:0000313" key="2">
    <source>
        <dbReference type="EMBL" id="KAJ7735979.1"/>
    </source>
</evidence>
<comment type="caution">
    <text evidence="2">The sequence shown here is derived from an EMBL/GenBank/DDBJ whole genome shotgun (WGS) entry which is preliminary data.</text>
</comment>
<dbReference type="InterPro" id="IPR035992">
    <property type="entry name" value="Ricin_B-like_lectins"/>
</dbReference>
<dbReference type="Proteomes" id="UP001215598">
    <property type="component" value="Unassembled WGS sequence"/>
</dbReference>
<dbReference type="Gene3D" id="2.80.10.50">
    <property type="match status" value="1"/>
</dbReference>
<evidence type="ECO:0000313" key="3">
    <source>
        <dbReference type="Proteomes" id="UP001215598"/>
    </source>
</evidence>
<feature type="domain" description="Ricin B lectin" evidence="1">
    <location>
        <begin position="38"/>
        <end position="115"/>
    </location>
</feature>
<dbReference type="EMBL" id="JARKIB010000124">
    <property type="protein sequence ID" value="KAJ7735979.1"/>
    <property type="molecule type" value="Genomic_DNA"/>
</dbReference>
<keyword evidence="3" id="KW-1185">Reference proteome</keyword>
<organism evidence="2 3">
    <name type="scientific">Mycena metata</name>
    <dbReference type="NCBI Taxonomy" id="1033252"/>
    <lineage>
        <taxon>Eukaryota</taxon>
        <taxon>Fungi</taxon>
        <taxon>Dikarya</taxon>
        <taxon>Basidiomycota</taxon>
        <taxon>Agaricomycotina</taxon>
        <taxon>Agaricomycetes</taxon>
        <taxon>Agaricomycetidae</taxon>
        <taxon>Agaricales</taxon>
        <taxon>Marasmiineae</taxon>
        <taxon>Mycenaceae</taxon>
        <taxon>Mycena</taxon>
    </lineage>
</organism>
<dbReference type="SUPFAM" id="SSF50370">
    <property type="entry name" value="Ricin B-like lectins"/>
    <property type="match status" value="1"/>
</dbReference>
<reference evidence="2" key="1">
    <citation type="submission" date="2023-03" db="EMBL/GenBank/DDBJ databases">
        <title>Massive genome expansion in bonnet fungi (Mycena s.s.) driven by repeated elements and novel gene families across ecological guilds.</title>
        <authorList>
            <consortium name="Lawrence Berkeley National Laboratory"/>
            <person name="Harder C.B."/>
            <person name="Miyauchi S."/>
            <person name="Viragh M."/>
            <person name="Kuo A."/>
            <person name="Thoen E."/>
            <person name="Andreopoulos B."/>
            <person name="Lu D."/>
            <person name="Skrede I."/>
            <person name="Drula E."/>
            <person name="Henrissat B."/>
            <person name="Morin E."/>
            <person name="Kohler A."/>
            <person name="Barry K."/>
            <person name="LaButti K."/>
            <person name="Morin E."/>
            <person name="Salamov A."/>
            <person name="Lipzen A."/>
            <person name="Mereny Z."/>
            <person name="Hegedus B."/>
            <person name="Baldrian P."/>
            <person name="Stursova M."/>
            <person name="Weitz H."/>
            <person name="Taylor A."/>
            <person name="Grigoriev I.V."/>
            <person name="Nagy L.G."/>
            <person name="Martin F."/>
            <person name="Kauserud H."/>
        </authorList>
    </citation>
    <scope>NUCLEOTIDE SEQUENCE</scope>
    <source>
        <strain evidence="2">CBHHK182m</strain>
    </source>
</reference>
<feature type="non-terminal residue" evidence="2">
    <location>
        <position position="120"/>
    </location>
</feature>
<dbReference type="PROSITE" id="PS50231">
    <property type="entry name" value="RICIN_B_LECTIN"/>
    <property type="match status" value="1"/>
</dbReference>
<proteinExistence type="predicted"/>
<dbReference type="InterPro" id="IPR000772">
    <property type="entry name" value="Ricin_B_lectin"/>
</dbReference>
<name>A0AAD7I681_9AGAR</name>
<accession>A0AAD7I681</accession>
<dbReference type="AlphaFoldDB" id="A0AAD7I681"/>
<dbReference type="Pfam" id="PF00652">
    <property type="entry name" value="Ricin_B_lectin"/>
    <property type="match status" value="1"/>
</dbReference>